<feature type="region of interest" description="Disordered" evidence="1">
    <location>
        <begin position="1"/>
        <end position="25"/>
    </location>
</feature>
<proteinExistence type="predicted"/>
<keyword evidence="3" id="KW-1185">Reference proteome</keyword>
<comment type="caution">
    <text evidence="2">The sequence shown here is derived from an EMBL/GenBank/DDBJ whole genome shotgun (WGS) entry which is preliminary data.</text>
</comment>
<name>A0A841K128_9BACT</name>
<reference evidence="2 3" key="1">
    <citation type="submission" date="2020-08" db="EMBL/GenBank/DDBJ databases">
        <title>Genomic Encyclopedia of Type Strains, Phase IV (KMG-IV): sequencing the most valuable type-strain genomes for metagenomic binning, comparative biology and taxonomic classification.</title>
        <authorList>
            <person name="Goeker M."/>
        </authorList>
    </citation>
    <scope>NUCLEOTIDE SEQUENCE [LARGE SCALE GENOMIC DNA]</scope>
    <source>
        <strain evidence="2 3">DSM 103733</strain>
    </source>
</reference>
<evidence type="ECO:0000256" key="1">
    <source>
        <dbReference type="SAM" id="MobiDB-lite"/>
    </source>
</evidence>
<organism evidence="2 3">
    <name type="scientific">Silvibacterium bohemicum</name>
    <dbReference type="NCBI Taxonomy" id="1577686"/>
    <lineage>
        <taxon>Bacteria</taxon>
        <taxon>Pseudomonadati</taxon>
        <taxon>Acidobacteriota</taxon>
        <taxon>Terriglobia</taxon>
        <taxon>Terriglobales</taxon>
        <taxon>Acidobacteriaceae</taxon>
        <taxon>Silvibacterium</taxon>
    </lineage>
</organism>
<sequence length="121" mass="12606">MVIRLLPAPHDSTAPSEMPGVSSVSAGSGPVAVVTRINTQGGSTSAAGAYSGWTQSAKQPRVYTTPGLQNDDATTEYQQPSWSYLSSADWTAPPANSPAAHYLMYSGALTQESGQLVNLYA</sequence>
<dbReference type="EMBL" id="JACHEK010000013">
    <property type="protein sequence ID" value="MBB6147256.1"/>
    <property type="molecule type" value="Genomic_DNA"/>
</dbReference>
<feature type="region of interest" description="Disordered" evidence="1">
    <location>
        <begin position="41"/>
        <end position="60"/>
    </location>
</feature>
<feature type="compositionally biased region" description="Low complexity" evidence="1">
    <location>
        <begin position="41"/>
        <end position="52"/>
    </location>
</feature>
<protein>
    <submittedName>
        <fullName evidence="2">Uncharacterized protein</fullName>
    </submittedName>
</protein>
<dbReference type="AlphaFoldDB" id="A0A841K128"/>
<dbReference type="RefSeq" id="WP_050060223.1">
    <property type="nucleotide sequence ID" value="NZ_JACHEK010000013.1"/>
</dbReference>
<dbReference type="Proteomes" id="UP000538666">
    <property type="component" value="Unassembled WGS sequence"/>
</dbReference>
<accession>A0A841K128</accession>
<evidence type="ECO:0000313" key="3">
    <source>
        <dbReference type="Proteomes" id="UP000538666"/>
    </source>
</evidence>
<gene>
    <name evidence="2" type="ORF">HNQ77_005250</name>
</gene>
<evidence type="ECO:0000313" key="2">
    <source>
        <dbReference type="EMBL" id="MBB6147256.1"/>
    </source>
</evidence>